<gene>
    <name evidence="13" type="ORF">DBRI00130_LOCUS17303</name>
</gene>
<comment type="similarity">
    <text evidence="2">Belongs to the cystinosin family.</text>
</comment>
<feature type="transmembrane region" description="Helical" evidence="12">
    <location>
        <begin position="290"/>
        <end position="310"/>
    </location>
</feature>
<dbReference type="GO" id="GO:0015184">
    <property type="term" value="F:L-cystine transmembrane transporter activity"/>
    <property type="evidence" value="ECO:0007669"/>
    <property type="project" value="TreeGrafter"/>
</dbReference>
<feature type="compositionally biased region" description="Low complexity" evidence="11">
    <location>
        <begin position="8"/>
        <end position="24"/>
    </location>
</feature>
<comment type="subcellular location">
    <subcellularLocation>
        <location evidence="1">Lysosome membrane</location>
        <topology evidence="1">Multi-pass membrane protein</topology>
    </subcellularLocation>
</comment>
<feature type="transmembrane region" description="Helical" evidence="12">
    <location>
        <begin position="117"/>
        <end position="136"/>
    </location>
</feature>
<keyword evidence="4 12" id="KW-0812">Transmembrane</keyword>
<feature type="transmembrane region" description="Helical" evidence="12">
    <location>
        <begin position="148"/>
        <end position="166"/>
    </location>
</feature>
<feature type="transmembrane region" description="Helical" evidence="12">
    <location>
        <begin position="262"/>
        <end position="284"/>
    </location>
</feature>
<sequence length="419" mass="46626">MDNQKQDTTTTTTAEETTLTEEVTMPAMASPSSNNSTTPLLQEMSNAKQSTTNTQNTSSAVSCSTASIARSTTSRNNNNNNNNNEHKSTSPLLSNLKKACTNLFAPFTDSTGSPTTILPGLFLIICIGTVLGVSLPKESSLPTPWYRTFSSIIGYVYFTAWSISFYPQIFMNYRRKRTVGLSVDFSAMNVLGFACYAVYNASLFWSPYIQNLYRQNHAAGESIPVRSNDVAFALHAFVLSSITLGQIWYYDGFGTSQTKMSFSVKLFFGVAFLVLVFSTLVAIVSSKLSWLGFLYILSYVKVVITLLKYIPQVVLNVRRKSTVGWNIWNIILDFTGGMLSLAQLLGDSADMHDWSGITGNFAKFCLGFVSIFFDIIFFFQHYVLYPDKRGEGNESTHQAGLEPQIPWEEEADYDYDALL</sequence>
<keyword evidence="7 12" id="KW-1133">Transmembrane helix</keyword>
<evidence type="ECO:0000256" key="3">
    <source>
        <dbReference type="ARBA" id="ARBA00022448"/>
    </source>
</evidence>
<dbReference type="SMART" id="SM00679">
    <property type="entry name" value="CTNS"/>
    <property type="match status" value="2"/>
</dbReference>
<feature type="transmembrane region" description="Helical" evidence="12">
    <location>
        <begin position="322"/>
        <end position="341"/>
    </location>
</feature>
<evidence type="ECO:0008006" key="14">
    <source>
        <dbReference type="Google" id="ProtNLM"/>
    </source>
</evidence>
<feature type="transmembrane region" description="Helical" evidence="12">
    <location>
        <begin position="361"/>
        <end position="379"/>
    </location>
</feature>
<feature type="compositionally biased region" description="Low complexity" evidence="11">
    <location>
        <begin position="45"/>
        <end position="83"/>
    </location>
</feature>
<feature type="transmembrane region" description="Helical" evidence="12">
    <location>
        <begin position="178"/>
        <end position="199"/>
    </location>
</feature>
<evidence type="ECO:0000256" key="7">
    <source>
        <dbReference type="ARBA" id="ARBA00022989"/>
    </source>
</evidence>
<evidence type="ECO:0000256" key="8">
    <source>
        <dbReference type="ARBA" id="ARBA00023136"/>
    </source>
</evidence>
<dbReference type="GO" id="GO:0015293">
    <property type="term" value="F:symporter activity"/>
    <property type="evidence" value="ECO:0007669"/>
    <property type="project" value="UniProtKB-KW"/>
</dbReference>
<feature type="region of interest" description="Disordered" evidence="11">
    <location>
        <begin position="1"/>
        <end position="90"/>
    </location>
</feature>
<organism evidence="13">
    <name type="scientific">Ditylum brightwellii</name>
    <dbReference type="NCBI Taxonomy" id="49249"/>
    <lineage>
        <taxon>Eukaryota</taxon>
        <taxon>Sar</taxon>
        <taxon>Stramenopiles</taxon>
        <taxon>Ochrophyta</taxon>
        <taxon>Bacillariophyta</taxon>
        <taxon>Mediophyceae</taxon>
        <taxon>Lithodesmiophycidae</taxon>
        <taxon>Lithodesmiales</taxon>
        <taxon>Lithodesmiaceae</taxon>
        <taxon>Ditylum</taxon>
    </lineage>
</organism>
<evidence type="ECO:0000256" key="5">
    <source>
        <dbReference type="ARBA" id="ARBA00022737"/>
    </source>
</evidence>
<comment type="catalytic activity">
    <reaction evidence="10">
        <text>L-cystine(out) + H(+)(out) = L-cystine(in) + H(+)(in)</text>
        <dbReference type="Rhea" id="RHEA:66172"/>
        <dbReference type="ChEBI" id="CHEBI:15378"/>
        <dbReference type="ChEBI" id="CHEBI:35491"/>
    </reaction>
    <physiologicalReaction direction="left-to-right" evidence="10">
        <dbReference type="Rhea" id="RHEA:66173"/>
    </physiologicalReaction>
</comment>
<dbReference type="FunFam" id="1.20.1280.290:FF:000016">
    <property type="entry name" value="Cystinosin homolog"/>
    <property type="match status" value="1"/>
</dbReference>
<dbReference type="PANTHER" id="PTHR13131">
    <property type="entry name" value="CYSTINOSIN"/>
    <property type="match status" value="1"/>
</dbReference>
<dbReference type="NCBIfam" id="TIGR00951">
    <property type="entry name" value="2A43"/>
    <property type="match status" value="1"/>
</dbReference>
<evidence type="ECO:0000313" key="13">
    <source>
        <dbReference type="EMBL" id="CAE4611834.1"/>
    </source>
</evidence>
<protein>
    <recommendedName>
        <fullName evidence="14">Cystinosin</fullName>
    </recommendedName>
</protein>
<keyword evidence="5" id="KW-0677">Repeat</keyword>
<feature type="compositionally biased region" description="Polar residues" evidence="11">
    <location>
        <begin position="30"/>
        <end position="44"/>
    </location>
</feature>
<dbReference type="Gene3D" id="1.20.1280.290">
    <property type="match status" value="2"/>
</dbReference>
<keyword evidence="8 12" id="KW-0472">Membrane</keyword>
<feature type="transmembrane region" description="Helical" evidence="12">
    <location>
        <begin position="230"/>
        <end position="250"/>
    </location>
</feature>
<evidence type="ECO:0000256" key="4">
    <source>
        <dbReference type="ARBA" id="ARBA00022692"/>
    </source>
</evidence>
<keyword evidence="9" id="KW-0458">Lysosome</keyword>
<keyword evidence="6" id="KW-0769">Symport</keyword>
<name>A0A7S4REW2_9STRA</name>
<dbReference type="PANTHER" id="PTHR13131:SF5">
    <property type="entry name" value="CYSTINOSIN"/>
    <property type="match status" value="1"/>
</dbReference>
<evidence type="ECO:0000256" key="9">
    <source>
        <dbReference type="ARBA" id="ARBA00023228"/>
    </source>
</evidence>
<dbReference type="Pfam" id="PF04193">
    <property type="entry name" value="PQ-loop"/>
    <property type="match status" value="2"/>
</dbReference>
<dbReference type="InterPro" id="IPR005282">
    <property type="entry name" value="LC_transporter"/>
</dbReference>
<dbReference type="EMBL" id="HBNS01021851">
    <property type="protein sequence ID" value="CAE4611834.1"/>
    <property type="molecule type" value="Transcribed_RNA"/>
</dbReference>
<dbReference type="InterPro" id="IPR006603">
    <property type="entry name" value="PQ-loop_rpt"/>
</dbReference>
<keyword evidence="3" id="KW-0813">Transport</keyword>
<dbReference type="AlphaFoldDB" id="A0A7S4REW2"/>
<evidence type="ECO:0000256" key="2">
    <source>
        <dbReference type="ARBA" id="ARBA00006855"/>
    </source>
</evidence>
<accession>A0A7S4REW2</accession>
<evidence type="ECO:0000256" key="6">
    <source>
        <dbReference type="ARBA" id="ARBA00022847"/>
    </source>
</evidence>
<dbReference type="GO" id="GO:0005765">
    <property type="term" value="C:lysosomal membrane"/>
    <property type="evidence" value="ECO:0007669"/>
    <property type="project" value="UniProtKB-SubCell"/>
</dbReference>
<evidence type="ECO:0000256" key="12">
    <source>
        <dbReference type="SAM" id="Phobius"/>
    </source>
</evidence>
<evidence type="ECO:0000256" key="11">
    <source>
        <dbReference type="SAM" id="MobiDB-lite"/>
    </source>
</evidence>
<evidence type="ECO:0000256" key="1">
    <source>
        <dbReference type="ARBA" id="ARBA00004155"/>
    </source>
</evidence>
<reference evidence="13" key="1">
    <citation type="submission" date="2021-01" db="EMBL/GenBank/DDBJ databases">
        <authorList>
            <person name="Corre E."/>
            <person name="Pelletier E."/>
            <person name="Niang G."/>
            <person name="Scheremetjew M."/>
            <person name="Finn R."/>
            <person name="Kale V."/>
            <person name="Holt S."/>
            <person name="Cochrane G."/>
            <person name="Meng A."/>
            <person name="Brown T."/>
            <person name="Cohen L."/>
        </authorList>
    </citation>
    <scope>NUCLEOTIDE SEQUENCE</scope>
    <source>
        <strain evidence="13">GSO104</strain>
    </source>
</reference>
<evidence type="ECO:0000256" key="10">
    <source>
        <dbReference type="ARBA" id="ARBA00048473"/>
    </source>
</evidence>
<proteinExistence type="inferred from homology"/>